<dbReference type="EMBL" id="MU032351">
    <property type="protein sequence ID" value="KAF3761421.1"/>
    <property type="molecule type" value="Genomic_DNA"/>
</dbReference>
<dbReference type="Pfam" id="PF01425">
    <property type="entry name" value="Amidase"/>
    <property type="match status" value="2"/>
</dbReference>
<evidence type="ECO:0000259" key="1">
    <source>
        <dbReference type="Pfam" id="PF01425"/>
    </source>
</evidence>
<protein>
    <submittedName>
        <fullName evidence="2">Amidase signature enzyme</fullName>
    </submittedName>
</protein>
<name>A0A9P5CKX4_CRYP1</name>
<dbReference type="SUPFAM" id="SSF75304">
    <property type="entry name" value="Amidase signature (AS) enzymes"/>
    <property type="match status" value="1"/>
</dbReference>
<feature type="domain" description="Amidase" evidence="1">
    <location>
        <begin position="138"/>
        <end position="405"/>
    </location>
</feature>
<evidence type="ECO:0000313" key="2">
    <source>
        <dbReference type="EMBL" id="KAF3761421.1"/>
    </source>
</evidence>
<reference evidence="2" key="1">
    <citation type="journal article" date="2020" name="Phytopathology">
        <title>Genome sequence of the chestnut blight fungus Cryphonectria parasitica EP155: A fundamental resource for an archetypical invasive plant pathogen.</title>
        <authorList>
            <person name="Crouch J.A."/>
            <person name="Dawe A."/>
            <person name="Aerts A."/>
            <person name="Barry K."/>
            <person name="Churchill A.C.L."/>
            <person name="Grimwood J."/>
            <person name="Hillman B."/>
            <person name="Milgroom M.G."/>
            <person name="Pangilinan J."/>
            <person name="Smith M."/>
            <person name="Salamov A."/>
            <person name="Schmutz J."/>
            <person name="Yadav J."/>
            <person name="Grigoriev I.V."/>
            <person name="Nuss D."/>
        </authorList>
    </citation>
    <scope>NUCLEOTIDE SEQUENCE</scope>
    <source>
        <strain evidence="2">EP155</strain>
    </source>
</reference>
<feature type="domain" description="Amidase" evidence="1">
    <location>
        <begin position="29"/>
        <end position="136"/>
    </location>
</feature>
<comment type="caution">
    <text evidence="2">The sequence shown here is derived from an EMBL/GenBank/DDBJ whole genome shotgun (WGS) entry which is preliminary data.</text>
</comment>
<dbReference type="PANTHER" id="PTHR42678">
    <property type="entry name" value="AMIDASE"/>
    <property type="match status" value="1"/>
</dbReference>
<dbReference type="Gene3D" id="3.90.1300.10">
    <property type="entry name" value="Amidase signature (AS) domain"/>
    <property type="match status" value="1"/>
</dbReference>
<dbReference type="InterPro" id="IPR036928">
    <property type="entry name" value="AS_sf"/>
</dbReference>
<evidence type="ECO:0000313" key="3">
    <source>
        <dbReference type="Proteomes" id="UP000803844"/>
    </source>
</evidence>
<dbReference type="InterPro" id="IPR023631">
    <property type="entry name" value="Amidase_dom"/>
</dbReference>
<dbReference type="OrthoDB" id="566138at2759"/>
<gene>
    <name evidence="2" type="ORF">M406DRAFT_219176</name>
</gene>
<organism evidence="2 3">
    <name type="scientific">Cryphonectria parasitica (strain ATCC 38755 / EP155)</name>
    <dbReference type="NCBI Taxonomy" id="660469"/>
    <lineage>
        <taxon>Eukaryota</taxon>
        <taxon>Fungi</taxon>
        <taxon>Dikarya</taxon>
        <taxon>Ascomycota</taxon>
        <taxon>Pezizomycotina</taxon>
        <taxon>Sordariomycetes</taxon>
        <taxon>Sordariomycetidae</taxon>
        <taxon>Diaporthales</taxon>
        <taxon>Cryphonectriaceae</taxon>
        <taxon>Cryphonectria-Endothia species complex</taxon>
        <taxon>Cryphonectria</taxon>
    </lineage>
</organism>
<feature type="non-terminal residue" evidence="2">
    <location>
        <position position="438"/>
    </location>
</feature>
<dbReference type="RefSeq" id="XP_040772400.1">
    <property type="nucleotide sequence ID" value="XM_040915539.1"/>
</dbReference>
<sequence>QSLGSFTLLQRPAHEYQQLMRNGQLTSEDLVTSFLDQIDRHNEDRLKLKAILSVCPRNIALARARKLDEERARGQIRGELHGIPIILKDAIVTHPSLGMVTSAGSCAIASLVAKRNATVVDKLLEAGIIVLGKGNLTVCGGSSVGPAVSIAAGFSPLGIGTETGGSNVLPASANGLYGLTLPHGSVPIDGISRIGAFSDRVGLMARDPHDLVALAKVLLLPPTSYDVVQALEKDGNQAASGWKGLSIGILDSQWGIHSTIEWKWGSDEVKEKYASVAKKLEELGARVVYPLQHPPQWESLKFEGETLHTTLLDHEFADVLEDFIATNFERDSSLANLADVVAWNEAHADKAMPEPYTTQTELIKALNDTMTSEKYEAAATGLRHLARQDGMAKFMRDVDLDIVLSASDASLISFSSSAGWPVATVPVANLAKNDQPWG</sequence>
<proteinExistence type="predicted"/>
<dbReference type="PANTHER" id="PTHR42678:SF34">
    <property type="entry name" value="OS04G0183300 PROTEIN"/>
    <property type="match status" value="1"/>
</dbReference>
<dbReference type="AlphaFoldDB" id="A0A9P5CKX4"/>
<keyword evidence="3" id="KW-1185">Reference proteome</keyword>
<dbReference type="Proteomes" id="UP000803844">
    <property type="component" value="Unassembled WGS sequence"/>
</dbReference>
<accession>A0A9P5CKX4</accession>
<dbReference type="GeneID" id="63832668"/>
<feature type="non-terminal residue" evidence="2">
    <location>
        <position position="1"/>
    </location>
</feature>